<dbReference type="KEGG" id="lca:LSEI_0572"/>
<dbReference type="PaxDb" id="321967-LSEI_0572"/>
<dbReference type="AlphaFoldDB" id="Q03BK4"/>
<dbReference type="HOGENOM" id="CLU_3253124_0_0_9"/>
<reference evidence="1 2" key="1">
    <citation type="journal article" date="2006" name="Proc. Natl. Acad. Sci. U.S.A.">
        <title>Comparative genomics of the lactic acid bacteria.</title>
        <authorList>
            <person name="Makarova K."/>
            <person name="Slesarev A."/>
            <person name="Wolf Y."/>
            <person name="Sorokin A."/>
            <person name="Mirkin B."/>
            <person name="Koonin E."/>
            <person name="Pavlov A."/>
            <person name="Pavlova N."/>
            <person name="Karamychev V."/>
            <person name="Polouchine N."/>
            <person name="Shakhova V."/>
            <person name="Grigoriev I."/>
            <person name="Lou Y."/>
            <person name="Rohksar D."/>
            <person name="Lucas S."/>
            <person name="Huang K."/>
            <person name="Goodstein D.M."/>
            <person name="Hawkins T."/>
            <person name="Plengvidhya V."/>
            <person name="Welker D."/>
            <person name="Hughes J."/>
            <person name="Goh Y."/>
            <person name="Benson A."/>
            <person name="Baldwin K."/>
            <person name="Lee J.H."/>
            <person name="Diaz-Muniz I."/>
            <person name="Dosti B."/>
            <person name="Smeianov V."/>
            <person name="Wechter W."/>
            <person name="Barabote R."/>
            <person name="Lorca G."/>
            <person name="Altermann E."/>
            <person name="Barrangou R."/>
            <person name="Ganesan B."/>
            <person name="Xie Y."/>
            <person name="Rawsthorne H."/>
            <person name="Tamir D."/>
            <person name="Parker C."/>
            <person name="Breidt F."/>
            <person name="Broadbent J."/>
            <person name="Hutkins R."/>
            <person name="O'Sullivan D."/>
            <person name="Steele J."/>
            <person name="Unlu G."/>
            <person name="Saier M."/>
            <person name="Klaenhammer T."/>
            <person name="Richardson P."/>
            <person name="Kozyavkin S."/>
            <person name="Weimer B."/>
            <person name="Mills D."/>
        </authorList>
    </citation>
    <scope>NUCLEOTIDE SEQUENCE [LARGE SCALE GENOMIC DNA]</scope>
    <source>
        <strain evidence="2">ATCC 334 / BCRC 17002 / CCUG 31169 / CIP 107868 / KCTC 3260 / NRRL B-441</strain>
    </source>
</reference>
<dbReference type="Proteomes" id="UP000001651">
    <property type="component" value="Chromosome"/>
</dbReference>
<name>Q03BK4_LACP3</name>
<evidence type="ECO:0000313" key="1">
    <source>
        <dbReference type="EMBL" id="ABJ69418.1"/>
    </source>
</evidence>
<accession>Q03BK4</accession>
<keyword evidence="2" id="KW-1185">Reference proteome</keyword>
<protein>
    <submittedName>
        <fullName evidence="1">Uncharacterized protein</fullName>
    </submittedName>
</protein>
<dbReference type="EMBL" id="CP000423">
    <property type="protein sequence ID" value="ABJ69418.1"/>
    <property type="molecule type" value="Genomic_DNA"/>
</dbReference>
<gene>
    <name evidence="1" type="ordered locus">LSEI_0572</name>
</gene>
<organism evidence="1 2">
    <name type="scientific">Lacticaseibacillus paracasei (strain ATCC 334 / BCRC 17002 / CCUG 31169 / CIP 107868 / KCTC 3260 / NRRL B-441)</name>
    <name type="common">Lactobacillus paracasei</name>
    <dbReference type="NCBI Taxonomy" id="321967"/>
    <lineage>
        <taxon>Bacteria</taxon>
        <taxon>Bacillati</taxon>
        <taxon>Bacillota</taxon>
        <taxon>Bacilli</taxon>
        <taxon>Lactobacillales</taxon>
        <taxon>Lactobacillaceae</taxon>
        <taxon>Lacticaseibacillus</taxon>
    </lineage>
</organism>
<evidence type="ECO:0000313" key="2">
    <source>
        <dbReference type="Proteomes" id="UP000001651"/>
    </source>
</evidence>
<proteinExistence type="predicted"/>
<sequence length="42" mass="4742">MNSILQQIITEMMTSFGNSAFDLLTGKLDFLDCIIKVTTQKM</sequence>